<dbReference type="SUPFAM" id="SSF55874">
    <property type="entry name" value="ATPase domain of HSP90 chaperone/DNA topoisomerase II/histidine kinase"/>
    <property type="match status" value="1"/>
</dbReference>
<accession>A0ABY4QTZ6</accession>
<keyword evidence="16" id="KW-1185">Reference proteome</keyword>
<evidence type="ECO:0000256" key="8">
    <source>
        <dbReference type="ARBA" id="ARBA00022989"/>
    </source>
</evidence>
<dbReference type="InterPro" id="IPR003660">
    <property type="entry name" value="HAMP_dom"/>
</dbReference>
<keyword evidence="9" id="KW-0902">Two-component regulatory system</keyword>
<feature type="transmembrane region" description="Helical" evidence="12">
    <location>
        <begin position="59"/>
        <end position="86"/>
    </location>
</feature>
<dbReference type="PANTHER" id="PTHR45436:SF5">
    <property type="entry name" value="SENSOR HISTIDINE KINASE TRCS"/>
    <property type="match status" value="1"/>
</dbReference>
<evidence type="ECO:0000256" key="5">
    <source>
        <dbReference type="ARBA" id="ARBA00022679"/>
    </source>
</evidence>
<protein>
    <recommendedName>
        <fullName evidence="3">histidine kinase</fullName>
        <ecNumber evidence="3">2.7.13.3</ecNumber>
    </recommendedName>
</protein>
<reference evidence="15" key="1">
    <citation type="journal article" date="2018" name="Int. J. Syst. Evol. Microbiol.">
        <title>Jatrophihabitans telluris sp. nov., isolated from sediment soil of lava forest wetlands and the emended description of the genus Jatrophihabitans.</title>
        <authorList>
            <person name="Lee K.C."/>
            <person name="Suh M.K."/>
            <person name="Eom M.K."/>
            <person name="Kim K.K."/>
            <person name="Kim J.S."/>
            <person name="Kim D.S."/>
            <person name="Ko S.H."/>
            <person name="Shin Y.K."/>
            <person name="Lee J.S."/>
        </authorList>
    </citation>
    <scope>NUCLEOTIDE SEQUENCE</scope>
    <source>
        <strain evidence="15">N237</strain>
    </source>
</reference>
<evidence type="ECO:0000256" key="12">
    <source>
        <dbReference type="SAM" id="Phobius"/>
    </source>
</evidence>
<dbReference type="SUPFAM" id="SSF47384">
    <property type="entry name" value="Homodimeric domain of signal transducing histidine kinase"/>
    <property type="match status" value="1"/>
</dbReference>
<keyword evidence="6 12" id="KW-0812">Transmembrane</keyword>
<dbReference type="EMBL" id="CP097332">
    <property type="protein sequence ID" value="UQX87161.1"/>
    <property type="molecule type" value="Genomic_DNA"/>
</dbReference>
<evidence type="ECO:0000256" key="3">
    <source>
        <dbReference type="ARBA" id="ARBA00012438"/>
    </source>
</evidence>
<organism evidence="15 16">
    <name type="scientific">Jatrophihabitans telluris</name>
    <dbReference type="NCBI Taxonomy" id="2038343"/>
    <lineage>
        <taxon>Bacteria</taxon>
        <taxon>Bacillati</taxon>
        <taxon>Actinomycetota</taxon>
        <taxon>Actinomycetes</taxon>
        <taxon>Jatrophihabitantales</taxon>
        <taxon>Jatrophihabitantaceae</taxon>
        <taxon>Jatrophihabitans</taxon>
    </lineage>
</organism>
<keyword evidence="7 15" id="KW-0418">Kinase</keyword>
<dbReference type="Gene3D" id="1.10.287.130">
    <property type="match status" value="1"/>
</dbReference>
<proteinExistence type="predicted"/>
<dbReference type="Proteomes" id="UP001056336">
    <property type="component" value="Chromosome"/>
</dbReference>
<keyword evidence="10 12" id="KW-0472">Membrane</keyword>
<feature type="transmembrane region" description="Helical" evidence="12">
    <location>
        <begin position="212"/>
        <end position="235"/>
    </location>
</feature>
<evidence type="ECO:0000256" key="10">
    <source>
        <dbReference type="ARBA" id="ARBA00023136"/>
    </source>
</evidence>
<evidence type="ECO:0000256" key="7">
    <source>
        <dbReference type="ARBA" id="ARBA00022777"/>
    </source>
</evidence>
<dbReference type="PROSITE" id="PS50885">
    <property type="entry name" value="HAMP"/>
    <property type="match status" value="1"/>
</dbReference>
<comment type="catalytic activity">
    <reaction evidence="1">
        <text>ATP + protein L-histidine = ADP + protein N-phospho-L-histidine.</text>
        <dbReference type="EC" id="2.7.13.3"/>
    </reaction>
</comment>
<dbReference type="InterPro" id="IPR003661">
    <property type="entry name" value="HisK_dim/P_dom"/>
</dbReference>
<evidence type="ECO:0000256" key="4">
    <source>
        <dbReference type="ARBA" id="ARBA00022553"/>
    </source>
</evidence>
<feature type="domain" description="Histidine kinase" evidence="13">
    <location>
        <begin position="310"/>
        <end position="528"/>
    </location>
</feature>
<dbReference type="Gene3D" id="6.10.340.10">
    <property type="match status" value="1"/>
</dbReference>
<dbReference type="RefSeq" id="WP_249769617.1">
    <property type="nucleotide sequence ID" value="NZ_CP097332.1"/>
</dbReference>
<dbReference type="InterPro" id="IPR036890">
    <property type="entry name" value="HATPase_C_sf"/>
</dbReference>
<evidence type="ECO:0000259" key="13">
    <source>
        <dbReference type="PROSITE" id="PS50109"/>
    </source>
</evidence>
<evidence type="ECO:0000313" key="16">
    <source>
        <dbReference type="Proteomes" id="UP001056336"/>
    </source>
</evidence>
<evidence type="ECO:0000256" key="11">
    <source>
        <dbReference type="SAM" id="MobiDB-lite"/>
    </source>
</evidence>
<dbReference type="Pfam" id="PF02518">
    <property type="entry name" value="HATPase_c"/>
    <property type="match status" value="1"/>
</dbReference>
<dbReference type="Pfam" id="PF00512">
    <property type="entry name" value="HisKA"/>
    <property type="match status" value="1"/>
</dbReference>
<keyword evidence="5" id="KW-0808">Transferase</keyword>
<dbReference type="EC" id="2.7.13.3" evidence="3"/>
<dbReference type="PRINTS" id="PR00344">
    <property type="entry name" value="BCTRLSENSOR"/>
</dbReference>
<dbReference type="InterPro" id="IPR004358">
    <property type="entry name" value="Sig_transdc_His_kin-like_C"/>
</dbReference>
<dbReference type="CDD" id="cd00082">
    <property type="entry name" value="HisKA"/>
    <property type="match status" value="1"/>
</dbReference>
<sequence>MTQPPPQLTEISDAPLDSDHFDLSTSGGSARPGLGWAPPPAPTPAQRIPWWRHLVPRTIAGRLLAFVVTLVILVVTSIGAATYLALRPVLYDKLDQQLSTAANAEALKQILNSGNSSVVGGAQDIWISFIFDNGTTAITLSSHAGIHTLRLSPDAEQRLTSDPTKPHTVSTTDGVELRALAVPLDYVNLSQPGGYGLVGISTQYVRDTLGRLLALEVAIGAAAVAIAAGATAWGVRVGLRPLYRVTRTAQEVTAELGPDGEGLDRRVDVADPTTEVGQVASSVNTLLEAVQTEFAARVSSEDRMRQFLADASHELRTPLTSIRGYAELSRLQGRHFNDPDDPMLRIEVEGTRMSRLVEDLLVLARGDDRSAEVLREAVEVDMLLADAVSSVRSAHPERAFELAESGGAVVLGDRDQLVRLLVNLLNNAAVHTSPDGPIRLEGVRGSTAAGPAVALRVIDRGPGLPPEEAEHVFERFWRADKARSRARGGSGLGMAIVAQIAEAHAGTVDFTSSVERGTVVTVLLPLAGVSAVDL</sequence>
<keyword evidence="4" id="KW-0597">Phosphoprotein</keyword>
<dbReference type="PROSITE" id="PS50109">
    <property type="entry name" value="HIS_KIN"/>
    <property type="match status" value="1"/>
</dbReference>
<dbReference type="SMART" id="SM00387">
    <property type="entry name" value="HATPase_c"/>
    <property type="match status" value="1"/>
</dbReference>
<dbReference type="PANTHER" id="PTHR45436">
    <property type="entry name" value="SENSOR HISTIDINE KINASE YKOH"/>
    <property type="match status" value="1"/>
</dbReference>
<dbReference type="InterPro" id="IPR005467">
    <property type="entry name" value="His_kinase_dom"/>
</dbReference>
<evidence type="ECO:0000256" key="2">
    <source>
        <dbReference type="ARBA" id="ARBA00004236"/>
    </source>
</evidence>
<evidence type="ECO:0000313" key="15">
    <source>
        <dbReference type="EMBL" id="UQX87161.1"/>
    </source>
</evidence>
<evidence type="ECO:0000256" key="6">
    <source>
        <dbReference type="ARBA" id="ARBA00022692"/>
    </source>
</evidence>
<dbReference type="InterPro" id="IPR003594">
    <property type="entry name" value="HATPase_dom"/>
</dbReference>
<evidence type="ECO:0000256" key="9">
    <source>
        <dbReference type="ARBA" id="ARBA00023012"/>
    </source>
</evidence>
<dbReference type="InterPro" id="IPR036097">
    <property type="entry name" value="HisK_dim/P_sf"/>
</dbReference>
<comment type="subcellular location">
    <subcellularLocation>
        <location evidence="2">Cell membrane</location>
    </subcellularLocation>
</comment>
<feature type="domain" description="HAMP" evidence="14">
    <location>
        <begin position="236"/>
        <end position="295"/>
    </location>
</feature>
<gene>
    <name evidence="15" type="ORF">M6D93_12720</name>
</gene>
<dbReference type="GO" id="GO:0016301">
    <property type="term" value="F:kinase activity"/>
    <property type="evidence" value="ECO:0007669"/>
    <property type="project" value="UniProtKB-KW"/>
</dbReference>
<dbReference type="InterPro" id="IPR050428">
    <property type="entry name" value="TCS_sensor_his_kinase"/>
</dbReference>
<dbReference type="Pfam" id="PF00672">
    <property type="entry name" value="HAMP"/>
    <property type="match status" value="1"/>
</dbReference>
<keyword evidence="8 12" id="KW-1133">Transmembrane helix</keyword>
<evidence type="ECO:0000259" key="14">
    <source>
        <dbReference type="PROSITE" id="PS50885"/>
    </source>
</evidence>
<dbReference type="SMART" id="SM00388">
    <property type="entry name" value="HisKA"/>
    <property type="match status" value="1"/>
</dbReference>
<dbReference type="SMART" id="SM00304">
    <property type="entry name" value="HAMP"/>
    <property type="match status" value="1"/>
</dbReference>
<feature type="region of interest" description="Disordered" evidence="11">
    <location>
        <begin position="1"/>
        <end position="39"/>
    </location>
</feature>
<reference evidence="15" key="2">
    <citation type="submission" date="2022-05" db="EMBL/GenBank/DDBJ databases">
        <authorList>
            <person name="Kim J.-S."/>
            <person name="Lee K."/>
            <person name="Suh M."/>
            <person name="Eom M."/>
            <person name="Kim J.-S."/>
            <person name="Kim D.-S."/>
            <person name="Ko S.-H."/>
            <person name="Shin Y."/>
            <person name="Lee J.-S."/>
        </authorList>
    </citation>
    <scope>NUCLEOTIDE SEQUENCE</scope>
    <source>
        <strain evidence="15">N237</strain>
    </source>
</reference>
<name>A0ABY4QTZ6_9ACTN</name>
<evidence type="ECO:0000256" key="1">
    <source>
        <dbReference type="ARBA" id="ARBA00000085"/>
    </source>
</evidence>
<dbReference type="CDD" id="cd00075">
    <property type="entry name" value="HATPase"/>
    <property type="match status" value="1"/>
</dbReference>
<dbReference type="Gene3D" id="3.30.565.10">
    <property type="entry name" value="Histidine kinase-like ATPase, C-terminal domain"/>
    <property type="match status" value="1"/>
</dbReference>